<evidence type="ECO:0000313" key="4">
    <source>
        <dbReference type="EMBL" id="BDU15597.1"/>
    </source>
</evidence>
<protein>
    <submittedName>
        <fullName evidence="4">GNAT family N-acetyltransferase</fullName>
    </submittedName>
</protein>
<dbReference type="Gene3D" id="3.40.630.30">
    <property type="match status" value="1"/>
</dbReference>
<gene>
    <name evidence="4" type="ORF">LA521A_07980</name>
</gene>
<dbReference type="CDD" id="cd04301">
    <property type="entry name" value="NAT_SF"/>
    <property type="match status" value="1"/>
</dbReference>
<reference evidence="4 5" key="1">
    <citation type="journal article" date="2023" name="Int. J. Syst. Evol. Microbiol.">
        <title>Physiological and genomic analyses of cobalamin (vitamin B12)-auxotrophy of Lysobacter auxotrophicus sp. nov., a methionine-auxotrophic chitinolytic bacterium isolated from chitin-treated soil.</title>
        <authorList>
            <person name="Saito A."/>
            <person name="Dohra H."/>
            <person name="Hamada M."/>
            <person name="Moriuchi R."/>
            <person name="Kotsuchibashi Y."/>
            <person name="Mori K."/>
        </authorList>
    </citation>
    <scope>NUCLEOTIDE SEQUENCE [LARGE SCALE GENOMIC DNA]</scope>
    <source>
        <strain evidence="4 5">5-21a</strain>
    </source>
</reference>
<feature type="domain" description="N-acetyltransferase" evidence="3">
    <location>
        <begin position="1"/>
        <end position="169"/>
    </location>
</feature>
<evidence type="ECO:0000313" key="5">
    <source>
        <dbReference type="Proteomes" id="UP001317822"/>
    </source>
</evidence>
<dbReference type="PROSITE" id="PS51186">
    <property type="entry name" value="GNAT"/>
    <property type="match status" value="1"/>
</dbReference>
<dbReference type="EMBL" id="AP027041">
    <property type="protein sequence ID" value="BDU15597.1"/>
    <property type="molecule type" value="Genomic_DNA"/>
</dbReference>
<name>A0ABM8DAJ7_9GAMM</name>
<dbReference type="SUPFAM" id="SSF55729">
    <property type="entry name" value="Acyl-CoA N-acyltransferases (Nat)"/>
    <property type="match status" value="1"/>
</dbReference>
<sequence>MELRRATATDAQALSALSSACFTQTFGHLYPPEDLSHFLDEAYAATAWASLLSDPAYATWLLELDGVAIGYATAGACTLPHADIAPGDGELKRLYVLQEHQGGGRGSRLFDAAMDWLLREGPRTLWIGVWSENHGAQRFYARHGFERVGDYDFVVGNTRDHEFILRRKA</sequence>
<keyword evidence="1" id="KW-0808">Transferase</keyword>
<proteinExistence type="predicted"/>
<dbReference type="InterPro" id="IPR000182">
    <property type="entry name" value="GNAT_dom"/>
</dbReference>
<dbReference type="PROSITE" id="PS51257">
    <property type="entry name" value="PROKAR_LIPOPROTEIN"/>
    <property type="match status" value="1"/>
</dbReference>
<dbReference type="Proteomes" id="UP001317822">
    <property type="component" value="Chromosome"/>
</dbReference>
<evidence type="ECO:0000256" key="1">
    <source>
        <dbReference type="ARBA" id="ARBA00022679"/>
    </source>
</evidence>
<evidence type="ECO:0000259" key="3">
    <source>
        <dbReference type="PROSITE" id="PS51186"/>
    </source>
</evidence>
<keyword evidence="5" id="KW-1185">Reference proteome</keyword>
<dbReference type="InterPro" id="IPR050832">
    <property type="entry name" value="Bact_Acetyltransf"/>
</dbReference>
<dbReference type="RefSeq" id="WP_281781079.1">
    <property type="nucleotide sequence ID" value="NZ_AP027041.1"/>
</dbReference>
<dbReference type="Pfam" id="PF00583">
    <property type="entry name" value="Acetyltransf_1"/>
    <property type="match status" value="1"/>
</dbReference>
<organism evidence="4 5">
    <name type="scientific">Lysobacter auxotrophicus</name>
    <dbReference type="NCBI Taxonomy" id="2992573"/>
    <lineage>
        <taxon>Bacteria</taxon>
        <taxon>Pseudomonadati</taxon>
        <taxon>Pseudomonadota</taxon>
        <taxon>Gammaproteobacteria</taxon>
        <taxon>Lysobacterales</taxon>
        <taxon>Lysobacteraceae</taxon>
        <taxon>Lysobacter</taxon>
    </lineage>
</organism>
<evidence type="ECO:0000256" key="2">
    <source>
        <dbReference type="ARBA" id="ARBA00023315"/>
    </source>
</evidence>
<dbReference type="PANTHER" id="PTHR43877">
    <property type="entry name" value="AMINOALKYLPHOSPHONATE N-ACETYLTRANSFERASE-RELATED-RELATED"/>
    <property type="match status" value="1"/>
</dbReference>
<dbReference type="InterPro" id="IPR016181">
    <property type="entry name" value="Acyl_CoA_acyltransferase"/>
</dbReference>
<keyword evidence="2" id="KW-0012">Acyltransferase</keyword>
<accession>A0ABM8DAJ7</accession>